<keyword evidence="6" id="KW-1185">Reference proteome</keyword>
<dbReference type="InterPro" id="IPR001845">
    <property type="entry name" value="HTH_ArsR_DNA-bd_dom"/>
</dbReference>
<evidence type="ECO:0000256" key="2">
    <source>
        <dbReference type="ARBA" id="ARBA00023125"/>
    </source>
</evidence>
<dbReference type="InterPro" id="IPR036388">
    <property type="entry name" value="WH-like_DNA-bd_sf"/>
</dbReference>
<sequence>MSKPAVSSPPIDLDAVPCCTPMAQDRVPAQAAGVLAQAFKALGDPIRLQLMSMIASAPGGEICVCDLTPAFTLSGTTISHHLKVLREAGLVDAERRASWVYYRARPGLMRQLATLLAVEEPAVA</sequence>
<evidence type="ECO:0000313" key="6">
    <source>
        <dbReference type="Proteomes" id="UP000198688"/>
    </source>
</evidence>
<dbReference type="InterPro" id="IPR011991">
    <property type="entry name" value="ArsR-like_HTH"/>
</dbReference>
<name>A0A1H2DDI3_9ACTN</name>
<dbReference type="InterPro" id="IPR018334">
    <property type="entry name" value="ArsR_HTH"/>
</dbReference>
<dbReference type="OrthoDB" id="9798835at2"/>
<proteinExistence type="predicted"/>
<dbReference type="GO" id="GO:0003700">
    <property type="term" value="F:DNA-binding transcription factor activity"/>
    <property type="evidence" value="ECO:0007669"/>
    <property type="project" value="InterPro"/>
</dbReference>
<protein>
    <submittedName>
        <fullName evidence="5">Transcriptional regulator, ArsR family</fullName>
    </submittedName>
</protein>
<feature type="domain" description="HTH arsR-type" evidence="4">
    <location>
        <begin position="27"/>
        <end position="124"/>
    </location>
</feature>
<dbReference type="SUPFAM" id="SSF46785">
    <property type="entry name" value="Winged helix' DNA-binding domain"/>
    <property type="match status" value="1"/>
</dbReference>
<dbReference type="PANTHER" id="PTHR33154:SF18">
    <property type="entry name" value="ARSENICAL RESISTANCE OPERON REPRESSOR"/>
    <property type="match status" value="1"/>
</dbReference>
<evidence type="ECO:0000256" key="3">
    <source>
        <dbReference type="ARBA" id="ARBA00023163"/>
    </source>
</evidence>
<dbReference type="NCBIfam" id="NF033788">
    <property type="entry name" value="HTH_metalloreg"/>
    <property type="match status" value="1"/>
</dbReference>
<gene>
    <name evidence="5" type="ORF">SAMN04489716_9366</name>
</gene>
<dbReference type="Proteomes" id="UP000198688">
    <property type="component" value="Chromosome I"/>
</dbReference>
<accession>A0A1H2DDI3</accession>
<dbReference type="STRING" id="113562.SAMN04489716_9366"/>
<keyword evidence="2" id="KW-0238">DNA-binding</keyword>
<dbReference type="InterPro" id="IPR051081">
    <property type="entry name" value="HTH_MetalResp_TranReg"/>
</dbReference>
<keyword evidence="3" id="KW-0804">Transcription</keyword>
<dbReference type="EMBL" id="LT629758">
    <property type="protein sequence ID" value="SDT80808.1"/>
    <property type="molecule type" value="Genomic_DNA"/>
</dbReference>
<dbReference type="PRINTS" id="PR00778">
    <property type="entry name" value="HTHARSR"/>
</dbReference>
<keyword evidence="1" id="KW-0805">Transcription regulation</keyword>
<dbReference type="InterPro" id="IPR036390">
    <property type="entry name" value="WH_DNA-bd_sf"/>
</dbReference>
<dbReference type="GO" id="GO:0003677">
    <property type="term" value="F:DNA binding"/>
    <property type="evidence" value="ECO:0007669"/>
    <property type="project" value="UniProtKB-KW"/>
</dbReference>
<dbReference type="SMART" id="SM00418">
    <property type="entry name" value="HTH_ARSR"/>
    <property type="match status" value="1"/>
</dbReference>
<dbReference type="Pfam" id="PF01022">
    <property type="entry name" value="HTH_5"/>
    <property type="match status" value="1"/>
</dbReference>
<dbReference type="Gene3D" id="1.10.10.10">
    <property type="entry name" value="Winged helix-like DNA-binding domain superfamily/Winged helix DNA-binding domain"/>
    <property type="match status" value="1"/>
</dbReference>
<dbReference type="RefSeq" id="WP_092555952.1">
    <property type="nucleotide sequence ID" value="NZ_BOMJ01000104.1"/>
</dbReference>
<evidence type="ECO:0000313" key="5">
    <source>
        <dbReference type="EMBL" id="SDT80808.1"/>
    </source>
</evidence>
<dbReference type="PROSITE" id="PS00846">
    <property type="entry name" value="HTH_ARSR_1"/>
    <property type="match status" value="1"/>
</dbReference>
<dbReference type="PROSITE" id="PS50987">
    <property type="entry name" value="HTH_ARSR_2"/>
    <property type="match status" value="1"/>
</dbReference>
<evidence type="ECO:0000256" key="1">
    <source>
        <dbReference type="ARBA" id="ARBA00023015"/>
    </source>
</evidence>
<dbReference type="CDD" id="cd00090">
    <property type="entry name" value="HTH_ARSR"/>
    <property type="match status" value="1"/>
</dbReference>
<reference evidence="5 6" key="1">
    <citation type="submission" date="2016-10" db="EMBL/GenBank/DDBJ databases">
        <authorList>
            <person name="de Groot N.N."/>
        </authorList>
    </citation>
    <scope>NUCLEOTIDE SEQUENCE [LARGE SCALE GENOMIC DNA]</scope>
    <source>
        <strain evidence="5 6">DSM 43941</strain>
    </source>
</reference>
<evidence type="ECO:0000259" key="4">
    <source>
        <dbReference type="PROSITE" id="PS50987"/>
    </source>
</evidence>
<dbReference type="PANTHER" id="PTHR33154">
    <property type="entry name" value="TRANSCRIPTIONAL REGULATOR, ARSR FAMILY"/>
    <property type="match status" value="1"/>
</dbReference>
<organism evidence="5 6">
    <name type="scientific">Actinoplanes derwentensis</name>
    <dbReference type="NCBI Taxonomy" id="113562"/>
    <lineage>
        <taxon>Bacteria</taxon>
        <taxon>Bacillati</taxon>
        <taxon>Actinomycetota</taxon>
        <taxon>Actinomycetes</taxon>
        <taxon>Micromonosporales</taxon>
        <taxon>Micromonosporaceae</taxon>
        <taxon>Actinoplanes</taxon>
    </lineage>
</organism>
<dbReference type="AlphaFoldDB" id="A0A1H2DDI3"/>